<reference evidence="3" key="1">
    <citation type="submission" date="2016-06" db="EMBL/GenBank/DDBJ databases">
        <title>Complete genome sequence of Actinoalloteichus fjordicus DSM 46855 (=ADI127-17), type strain of the new species Actinoalloteichus fjordicus.</title>
        <authorList>
            <person name="Ruckert C."/>
            <person name="Nouioui I."/>
            <person name="Willmese J."/>
            <person name="van Wezel G."/>
            <person name="Klenk H.-P."/>
            <person name="Kalinowski J."/>
            <person name="Zotchev S.B."/>
        </authorList>
    </citation>
    <scope>NUCLEOTIDE SEQUENCE [LARGE SCALE GENOMIC DNA]</scope>
    <source>
        <strain evidence="3">ADI127-7</strain>
    </source>
</reference>
<name>A0AAC9LB17_9PSEU</name>
<feature type="domain" description="Transposase IS701-like DDE" evidence="1">
    <location>
        <begin position="26"/>
        <end position="246"/>
    </location>
</feature>
<organism evidence="2 3">
    <name type="scientific">Actinoalloteichus fjordicus</name>
    <dbReference type="NCBI Taxonomy" id="1612552"/>
    <lineage>
        <taxon>Bacteria</taxon>
        <taxon>Bacillati</taxon>
        <taxon>Actinomycetota</taxon>
        <taxon>Actinomycetes</taxon>
        <taxon>Pseudonocardiales</taxon>
        <taxon>Pseudonocardiaceae</taxon>
        <taxon>Actinoalloteichus</taxon>
    </lineage>
</organism>
<keyword evidence="3" id="KW-1185">Reference proteome</keyword>
<dbReference type="Proteomes" id="UP000185511">
    <property type="component" value="Chromosome"/>
</dbReference>
<gene>
    <name evidence="2" type="ORF">UA74_07605</name>
</gene>
<sequence length="404" mass="45282">MTGYSLKSSLSLARSDDVSRFAAQAFSSLPRADQRRWAEVYLRGLLLGKGRKSVKRMAEEVLAMPAAQSLQQFINQSPWDWTAVRRWLAKEAAAQLSPRAWVIENTVIPKRGTHSVGVERRFVPSEGKAVNCQVGMGLFLASEYASVPVDWRIVLSPRWTEDATRRNRAYIPESVHSKDEWEYVLDMIDEVGLDWESAAAPVLADLRGMGDPGRLIAGLGERGVNFVVRVSATQEVIGGPHLAAVRPTDVPRQERRVTAQEYLRTMDSRHRQVIDWWGGEPGRPRRARLTSVPVRLPSLGAGRSPSVVERSALRLVGVRPTDGMSQGSVWLTNLTEQRTSEVMSLTRLQHRARADLHTLQDEFGLRDFEGRSYRGWHHHVTLVSAAFAHSRFAKGADLHVRQSS</sequence>
<dbReference type="InterPro" id="IPR039365">
    <property type="entry name" value="IS701-like"/>
</dbReference>
<protein>
    <submittedName>
        <fullName evidence="2">Transposase family protein</fullName>
    </submittedName>
</protein>
<dbReference type="AlphaFoldDB" id="A0AAC9LB17"/>
<dbReference type="InterPro" id="IPR012337">
    <property type="entry name" value="RNaseH-like_sf"/>
</dbReference>
<dbReference type="Pfam" id="PF13546">
    <property type="entry name" value="DDE_5"/>
    <property type="match status" value="1"/>
</dbReference>
<dbReference type="PANTHER" id="PTHR33627">
    <property type="entry name" value="TRANSPOSASE"/>
    <property type="match status" value="1"/>
</dbReference>
<dbReference type="InterPro" id="IPR038721">
    <property type="entry name" value="IS701-like_DDE_dom"/>
</dbReference>
<dbReference type="NCBIfam" id="NF033540">
    <property type="entry name" value="transpos_IS701"/>
    <property type="match status" value="1"/>
</dbReference>
<dbReference type="PANTHER" id="PTHR33627:SF1">
    <property type="entry name" value="TRANSPOSASE"/>
    <property type="match status" value="1"/>
</dbReference>
<evidence type="ECO:0000313" key="2">
    <source>
        <dbReference type="EMBL" id="APU13590.1"/>
    </source>
</evidence>
<dbReference type="EMBL" id="CP016076">
    <property type="protein sequence ID" value="APU13590.1"/>
    <property type="molecule type" value="Genomic_DNA"/>
</dbReference>
<proteinExistence type="predicted"/>
<accession>A0AAC9LB17</accession>
<dbReference type="SUPFAM" id="SSF53098">
    <property type="entry name" value="Ribonuclease H-like"/>
    <property type="match status" value="1"/>
</dbReference>
<dbReference type="KEGG" id="acad:UA74_07605"/>
<evidence type="ECO:0000259" key="1">
    <source>
        <dbReference type="Pfam" id="PF13546"/>
    </source>
</evidence>
<dbReference type="RefSeq" id="WP_075739660.1">
    <property type="nucleotide sequence ID" value="NZ_CP016076.1"/>
</dbReference>
<evidence type="ECO:0000313" key="3">
    <source>
        <dbReference type="Proteomes" id="UP000185511"/>
    </source>
</evidence>